<dbReference type="EMBL" id="CM055733">
    <property type="protein sequence ID" value="KAJ8010956.1"/>
    <property type="molecule type" value="Genomic_DNA"/>
</dbReference>
<comment type="caution">
    <text evidence="1">The sequence shown here is derived from an EMBL/GenBank/DDBJ whole genome shotgun (WGS) entry which is preliminary data.</text>
</comment>
<gene>
    <name evidence="1" type="ORF">DPEC_G00080540</name>
</gene>
<evidence type="ECO:0000313" key="1">
    <source>
        <dbReference type="EMBL" id="KAJ8010956.1"/>
    </source>
</evidence>
<accession>A0ACC2H5D0</accession>
<keyword evidence="2" id="KW-1185">Reference proteome</keyword>
<protein>
    <submittedName>
        <fullName evidence="1">Uncharacterized protein</fullName>
    </submittedName>
</protein>
<sequence length="1362" mass="149177">MACQFTVRFVPDSLTNYQDLLVVETQDHYSLLVPIEASRPPPILTLPSVLDFGYCLVGGVKFIEILCRNDGLSTGTFCILPLSQWPASNIRSVVNRRFAEEAPFGISPSLFKLQPGQTILMEMVFFPSKAERLSQAFTIVCDNCQVKDITLQGKGQLIGLEMVCVSGVPANHNVEFSITNPHSVQQKTINIRNNTHLELEFHWQILQPSLKPLLPGESPDSTNDLLSNDNVFHINPVSGLFTPLGDHEFLFTFSPKELLDYQTVCNLMMRAVLVLPDEIGEDDGAPQSHGPGPKVTDVIVMEIEVKGRTEAYQVLLEPYSIHIPGEMWNNSQSPMTFQWERITDCHIIEVEPPAGEIEVNECFDLEIVLTGGRPGVFESHLLCHIQHHHSPVALPVQVTFKGPHVSVNVGSVDLGLIRLGDQSHTTVVLTNTTPLEAPWSLAHGDGPHSHPTEITVEPCRGVLPPLASCSVNILFRPQACQHYTTIMELKVENGLGCHLSVEAVVISPQVCLLSCELVFSELYVGVPSLGTITMSNQTLLPAQFTWTKLQGQQASLCSARFTPSSGTLGAKAKMDITVAFTSDTDDDLKGVAALCEVTGMQHPLVLRLHSKAKRLNVSYSLPGDSLMTDVQGPDVSLVLDFGDNVLLKRAITKQLTITNHTAISAPFTLVAEYFVGQTPSPPAGQSQHRIVYKRKPLHSVPDKTGEDRAQEGFVNSLLADGRGIAFYIQPDCGILGAFETQTIDITAFTNMWGDYRDQLICKMGDLQPTLIPMRMTVRGCPIYFQMIGPQLDNQNQGPIIRFGCHVSGGDTISRSLRLNNSSPYDIRLDWESFNVDQQDRKLLDMVVSYGNAFPLKDTDGNEVVGKTLYSRSFPIWSHTPSTEGTPSSLRSQSQSDSGEDGPVTEEEVEEEEEGALYPAAPQRNPVSVIVRPHEGNPSDYPYCITPQQMVVPAGGNRLMHISFTPLVLSGLTLNSSCVAFALGIMSIDSKVASCIPDKVIRAQGLELEPLRLDLQASVRPAVLSLQMEEEEGILEFYAVASDLIDRNPHNKMAQKEFAITRTFQVKNNTEMPLSFRLSTKLPFSVLQPQAKCPPRTASTTSQSPTPGDHLGLQPQAKCPPRTASTTSQSPTPGDHLGLQPQAKCPPRTASTTSQSPTPGDHLGLQPQHIMQVKVAFLCSPVLLDHLKQPVALLPPNVSLMINESGARKLVFQESLSVEYSNSSIQTILLGAHLSIPTMHLSCDCLDFGTCYVGQTQVREVHLYNQGASASYWRALIDAADGNCIHTEEGTDTFTVTPDCGVLKPTECSTSSYREPLKISFTARSRGEVRARVTFQGVLGESPLFLHIQADGDETFVSLLPNT</sequence>
<proteinExistence type="predicted"/>
<evidence type="ECO:0000313" key="2">
    <source>
        <dbReference type="Proteomes" id="UP001157502"/>
    </source>
</evidence>
<reference evidence="1" key="1">
    <citation type="submission" date="2021-05" db="EMBL/GenBank/DDBJ databases">
        <authorList>
            <person name="Pan Q."/>
            <person name="Jouanno E."/>
            <person name="Zahm M."/>
            <person name="Klopp C."/>
            <person name="Cabau C."/>
            <person name="Louis A."/>
            <person name="Berthelot C."/>
            <person name="Parey E."/>
            <person name="Roest Crollius H."/>
            <person name="Montfort J."/>
            <person name="Robinson-Rechavi M."/>
            <person name="Bouchez O."/>
            <person name="Lampietro C."/>
            <person name="Lopez Roques C."/>
            <person name="Donnadieu C."/>
            <person name="Postlethwait J."/>
            <person name="Bobe J."/>
            <person name="Dillon D."/>
            <person name="Chandos A."/>
            <person name="von Hippel F."/>
            <person name="Guiguen Y."/>
        </authorList>
    </citation>
    <scope>NUCLEOTIDE SEQUENCE</scope>
    <source>
        <strain evidence="1">YG-Jan2019</strain>
    </source>
</reference>
<organism evidence="1 2">
    <name type="scientific">Dallia pectoralis</name>
    <name type="common">Alaska blackfish</name>
    <dbReference type="NCBI Taxonomy" id="75939"/>
    <lineage>
        <taxon>Eukaryota</taxon>
        <taxon>Metazoa</taxon>
        <taxon>Chordata</taxon>
        <taxon>Craniata</taxon>
        <taxon>Vertebrata</taxon>
        <taxon>Euteleostomi</taxon>
        <taxon>Actinopterygii</taxon>
        <taxon>Neopterygii</taxon>
        <taxon>Teleostei</taxon>
        <taxon>Protacanthopterygii</taxon>
        <taxon>Esociformes</taxon>
        <taxon>Umbridae</taxon>
        <taxon>Dallia</taxon>
    </lineage>
</organism>
<name>A0ACC2H5D0_DALPE</name>
<dbReference type="Proteomes" id="UP001157502">
    <property type="component" value="Chromosome 6"/>
</dbReference>